<organism evidence="1 2">
    <name type="scientific">Atta colombica</name>
    <dbReference type="NCBI Taxonomy" id="520822"/>
    <lineage>
        <taxon>Eukaryota</taxon>
        <taxon>Metazoa</taxon>
        <taxon>Ecdysozoa</taxon>
        <taxon>Arthropoda</taxon>
        <taxon>Hexapoda</taxon>
        <taxon>Insecta</taxon>
        <taxon>Pterygota</taxon>
        <taxon>Neoptera</taxon>
        <taxon>Endopterygota</taxon>
        <taxon>Hymenoptera</taxon>
        <taxon>Apocrita</taxon>
        <taxon>Aculeata</taxon>
        <taxon>Formicoidea</taxon>
        <taxon>Formicidae</taxon>
        <taxon>Myrmicinae</taxon>
        <taxon>Atta</taxon>
    </lineage>
</organism>
<accession>A0A195BPK4</accession>
<proteinExistence type="predicted"/>
<evidence type="ECO:0000313" key="1">
    <source>
        <dbReference type="EMBL" id="KYM88440.1"/>
    </source>
</evidence>
<dbReference type="AlphaFoldDB" id="A0A195BPK4"/>
<protein>
    <submittedName>
        <fullName evidence="1">Uncharacterized protein</fullName>
    </submittedName>
</protein>
<dbReference type="EMBL" id="KQ976424">
    <property type="protein sequence ID" value="KYM88440.1"/>
    <property type="molecule type" value="Genomic_DNA"/>
</dbReference>
<sequence>MKRISPRRGVNSLCALSRLVRSESTLFVVSGHIKAFEYEPKSTDRYYAGGGAREESEGAGHRRNLKALGFNSTNPVTMPHRRCVSCSRGVIVRRIYAPLKLISSNNKPGREVTKGARSQRRHSVGCKLYYTYRAGITIHNDAKVMVLHADGGAALVSSDSHVGLLSGPPRRYLQLPQNSP</sequence>
<gene>
    <name evidence="1" type="ORF">ALC53_02923</name>
</gene>
<name>A0A195BPK4_9HYME</name>
<keyword evidence="2" id="KW-1185">Reference proteome</keyword>
<evidence type="ECO:0000313" key="2">
    <source>
        <dbReference type="Proteomes" id="UP000078540"/>
    </source>
</evidence>
<reference evidence="1 2" key="1">
    <citation type="submission" date="2015-09" db="EMBL/GenBank/DDBJ databases">
        <title>Atta colombica WGS genome.</title>
        <authorList>
            <person name="Nygaard S."/>
            <person name="Hu H."/>
            <person name="Boomsma J."/>
            <person name="Zhang G."/>
        </authorList>
    </citation>
    <scope>NUCLEOTIDE SEQUENCE [LARGE SCALE GENOMIC DNA]</scope>
    <source>
        <strain evidence="1">Treedump-2</strain>
        <tissue evidence="1">Whole body</tissue>
    </source>
</reference>
<dbReference type="Proteomes" id="UP000078540">
    <property type="component" value="Unassembled WGS sequence"/>
</dbReference>